<proteinExistence type="predicted"/>
<evidence type="ECO:0000313" key="3">
    <source>
        <dbReference type="Proteomes" id="UP000606935"/>
    </source>
</evidence>
<evidence type="ECO:0000313" key="2">
    <source>
        <dbReference type="EMBL" id="GGO64386.1"/>
    </source>
</evidence>
<protein>
    <submittedName>
        <fullName evidence="2">ABC transporter permease</fullName>
    </submittedName>
</protein>
<keyword evidence="1" id="KW-0732">Signal</keyword>
<dbReference type="Pfam" id="PF10670">
    <property type="entry name" value="DUF4198"/>
    <property type="match status" value="1"/>
</dbReference>
<feature type="chain" id="PRO_5038008359" evidence="1">
    <location>
        <begin position="28"/>
        <end position="283"/>
    </location>
</feature>
<dbReference type="Proteomes" id="UP000606935">
    <property type="component" value="Unassembled WGS sequence"/>
</dbReference>
<dbReference type="RefSeq" id="WP_229701987.1">
    <property type="nucleotide sequence ID" value="NZ_BMLS01000001.1"/>
</dbReference>
<sequence>MRIKPIALWIKAAGLAGLMLSSQAAQAHARWLVPSHTNLSGQEAHGIALDLSISNDIFHADRSYGGSEDKSRNGRAKPQLIAVAPDGSRSAPIAYFDVLRKSTAGVTLAQSGTYRIGLEQPATVFTFYKDAKGERGRVFGGKDSKDIPAGATELSTTRMQARVETFVSRNQTTALQPTGKGLELGSGTHPNDLFTGETIRWQLLQDGKPVAEGTEVTLMRGATRYRNERGDIQLKTDAKGFIEVSLAHAGMYLLEAGVNRASDTQGIDNERASLFLTFEVVPA</sequence>
<name>A0A917YR12_9ALTE</name>
<keyword evidence="3" id="KW-1185">Reference proteome</keyword>
<accession>A0A917YR12</accession>
<reference evidence="2" key="1">
    <citation type="journal article" date="2014" name="Int. J. Syst. Evol. Microbiol.">
        <title>Complete genome sequence of Corynebacterium casei LMG S-19264T (=DSM 44701T), isolated from a smear-ripened cheese.</title>
        <authorList>
            <consortium name="US DOE Joint Genome Institute (JGI-PGF)"/>
            <person name="Walter F."/>
            <person name="Albersmeier A."/>
            <person name="Kalinowski J."/>
            <person name="Ruckert C."/>
        </authorList>
    </citation>
    <scope>NUCLEOTIDE SEQUENCE</scope>
    <source>
        <strain evidence="2">CGMCC 1.7086</strain>
    </source>
</reference>
<organism evidence="2 3">
    <name type="scientific">Bowmanella pacifica</name>
    <dbReference type="NCBI Taxonomy" id="502051"/>
    <lineage>
        <taxon>Bacteria</taxon>
        <taxon>Pseudomonadati</taxon>
        <taxon>Pseudomonadota</taxon>
        <taxon>Gammaproteobacteria</taxon>
        <taxon>Alteromonadales</taxon>
        <taxon>Alteromonadaceae</taxon>
        <taxon>Bowmanella</taxon>
    </lineage>
</organism>
<reference evidence="2" key="2">
    <citation type="submission" date="2020-09" db="EMBL/GenBank/DDBJ databases">
        <authorList>
            <person name="Sun Q."/>
            <person name="Zhou Y."/>
        </authorList>
    </citation>
    <scope>NUCLEOTIDE SEQUENCE</scope>
    <source>
        <strain evidence="2">CGMCC 1.7086</strain>
    </source>
</reference>
<comment type="caution">
    <text evidence="2">The sequence shown here is derived from an EMBL/GenBank/DDBJ whole genome shotgun (WGS) entry which is preliminary data.</text>
</comment>
<gene>
    <name evidence="2" type="ORF">GCM10010982_03660</name>
</gene>
<dbReference type="InterPro" id="IPR019613">
    <property type="entry name" value="DUF4198"/>
</dbReference>
<feature type="signal peptide" evidence="1">
    <location>
        <begin position="1"/>
        <end position="27"/>
    </location>
</feature>
<dbReference type="AlphaFoldDB" id="A0A917YR12"/>
<evidence type="ECO:0000256" key="1">
    <source>
        <dbReference type="SAM" id="SignalP"/>
    </source>
</evidence>
<dbReference type="EMBL" id="BMLS01000001">
    <property type="protein sequence ID" value="GGO64386.1"/>
    <property type="molecule type" value="Genomic_DNA"/>
</dbReference>